<reference evidence="1 2" key="1">
    <citation type="submission" date="2018-06" db="EMBL/GenBank/DDBJ databases">
        <authorList>
            <consortium name="Pathogen Informatics"/>
            <person name="Doyle S."/>
        </authorList>
    </citation>
    <scope>NUCLEOTIDE SEQUENCE [LARGE SCALE GENOMIC DNA]</scope>
    <source>
        <strain evidence="1 2">NCTC10343</strain>
    </source>
</reference>
<dbReference type="Proteomes" id="UP000254400">
    <property type="component" value="Unassembled WGS sequence"/>
</dbReference>
<dbReference type="RefSeq" id="WP_019688347.1">
    <property type="nucleotide sequence ID" value="NZ_CP036496.1"/>
</dbReference>
<protein>
    <submittedName>
        <fullName evidence="1">Uncharacterized protein</fullName>
    </submittedName>
</protein>
<organism evidence="1 2">
    <name type="scientific">Paenibacillus polymyxa</name>
    <name type="common">Bacillus polymyxa</name>
    <dbReference type="NCBI Taxonomy" id="1406"/>
    <lineage>
        <taxon>Bacteria</taxon>
        <taxon>Bacillati</taxon>
        <taxon>Bacillota</taxon>
        <taxon>Bacilli</taxon>
        <taxon>Bacillales</taxon>
        <taxon>Paenibacillaceae</taxon>
        <taxon>Paenibacillus</taxon>
    </lineage>
</organism>
<sequence length="215" mass="25658">MQLIHRRGWGIFEDEEEVYFHLMGEKGEELGYAKWSNSQVNTISKQEYFYHKYGPYYVEIMNYFQDNLTDSCRSLDGSVYVSNYQQSDIHKFDSNGNLEFIHQDMFDTVYGFAVSEDLIWVVYPTRNTIKCYNLKTYKELYSIGDIEGTLFNLPESIYFYDELLYVCDMGNQRICTIHPKSKVISSYKVFREPVWEYIRSNNYEIVRLKSGIFRV</sequence>
<proteinExistence type="predicted"/>
<dbReference type="SUPFAM" id="SSF63825">
    <property type="entry name" value="YWTD domain"/>
    <property type="match status" value="1"/>
</dbReference>
<accession>A0A378Y2W7</accession>
<dbReference type="Gene3D" id="2.120.10.30">
    <property type="entry name" value="TolB, C-terminal domain"/>
    <property type="match status" value="1"/>
</dbReference>
<evidence type="ECO:0000313" key="2">
    <source>
        <dbReference type="Proteomes" id="UP000254400"/>
    </source>
</evidence>
<gene>
    <name evidence="1" type="ORF">NCTC10343_03960</name>
</gene>
<name>A0A378Y2W7_PAEPO</name>
<dbReference type="EMBL" id="UGSC01000001">
    <property type="protein sequence ID" value="SUA71073.1"/>
    <property type="molecule type" value="Genomic_DNA"/>
</dbReference>
<dbReference type="AlphaFoldDB" id="A0A378Y2W7"/>
<dbReference type="GeneID" id="93347286"/>
<dbReference type="InterPro" id="IPR011042">
    <property type="entry name" value="6-blade_b-propeller_TolB-like"/>
</dbReference>
<evidence type="ECO:0000313" key="1">
    <source>
        <dbReference type="EMBL" id="SUA71073.1"/>
    </source>
</evidence>